<sequence>MRNLFIVALLVREYAVVYYLTNRPKAGGGNRFFVRFRWFKRYPQRVYVHVTEL</sequence>
<protein>
    <submittedName>
        <fullName evidence="2">Uncharacterized protein</fullName>
    </submittedName>
</protein>
<gene>
    <name evidence="2" type="ORF">CALMAC_LOCUS521</name>
</gene>
<dbReference type="OrthoDB" id="10003276at2759"/>
<organism evidence="2 3">
    <name type="scientific">Callosobruchus maculatus</name>
    <name type="common">Southern cowpea weevil</name>
    <name type="synonym">Pulse bruchid</name>
    <dbReference type="NCBI Taxonomy" id="64391"/>
    <lineage>
        <taxon>Eukaryota</taxon>
        <taxon>Metazoa</taxon>
        <taxon>Ecdysozoa</taxon>
        <taxon>Arthropoda</taxon>
        <taxon>Hexapoda</taxon>
        <taxon>Insecta</taxon>
        <taxon>Pterygota</taxon>
        <taxon>Neoptera</taxon>
        <taxon>Endopterygota</taxon>
        <taxon>Coleoptera</taxon>
        <taxon>Polyphaga</taxon>
        <taxon>Cucujiformia</taxon>
        <taxon>Chrysomeloidea</taxon>
        <taxon>Chrysomelidae</taxon>
        <taxon>Bruchinae</taxon>
        <taxon>Bruchini</taxon>
        <taxon>Callosobruchus</taxon>
    </lineage>
</organism>
<keyword evidence="1" id="KW-0732">Signal</keyword>
<evidence type="ECO:0000256" key="1">
    <source>
        <dbReference type="SAM" id="SignalP"/>
    </source>
</evidence>
<dbReference type="Proteomes" id="UP000410492">
    <property type="component" value="Unassembled WGS sequence"/>
</dbReference>
<reference evidence="2 3" key="1">
    <citation type="submission" date="2019-01" db="EMBL/GenBank/DDBJ databases">
        <authorList>
            <person name="Sayadi A."/>
        </authorList>
    </citation>
    <scope>NUCLEOTIDE SEQUENCE [LARGE SCALE GENOMIC DNA]</scope>
</reference>
<proteinExistence type="predicted"/>
<keyword evidence="3" id="KW-1185">Reference proteome</keyword>
<dbReference type="EMBL" id="CAACVG010000553">
    <property type="protein sequence ID" value="VEN34260.1"/>
    <property type="molecule type" value="Genomic_DNA"/>
</dbReference>
<evidence type="ECO:0000313" key="2">
    <source>
        <dbReference type="EMBL" id="VEN34260.1"/>
    </source>
</evidence>
<name>A0A653BFA4_CALMS</name>
<feature type="signal peptide" evidence="1">
    <location>
        <begin position="1"/>
        <end position="19"/>
    </location>
</feature>
<accession>A0A653BFA4</accession>
<feature type="chain" id="PRO_5024852717" evidence="1">
    <location>
        <begin position="20"/>
        <end position="53"/>
    </location>
</feature>
<evidence type="ECO:0000313" key="3">
    <source>
        <dbReference type="Proteomes" id="UP000410492"/>
    </source>
</evidence>
<dbReference type="AlphaFoldDB" id="A0A653BFA4"/>